<dbReference type="Proteomes" id="UP000319209">
    <property type="component" value="Chromosome"/>
</dbReference>
<reference evidence="1 2" key="1">
    <citation type="submission" date="2019-07" db="EMBL/GenBank/DDBJ databases">
        <title>Genome sequencing for Formosa sp. PS13.</title>
        <authorList>
            <person name="Park S.-J."/>
        </authorList>
    </citation>
    <scope>NUCLEOTIDE SEQUENCE [LARGE SCALE GENOMIC DNA]</scope>
    <source>
        <strain evidence="1 2">PS13</strain>
    </source>
</reference>
<name>A0A516GSA3_9FLAO</name>
<evidence type="ECO:0000313" key="1">
    <source>
        <dbReference type="EMBL" id="QDO94395.1"/>
    </source>
</evidence>
<dbReference type="EMBL" id="CP041637">
    <property type="protein sequence ID" value="QDO94395.1"/>
    <property type="molecule type" value="Genomic_DNA"/>
</dbReference>
<sequence>MAKQKGILPIVGTIGGFNFYYLDGKPVMRVAGSGFNGEAIKTQASLGIARKLTKCLGRRL</sequence>
<dbReference type="AlphaFoldDB" id="A0A516GSA3"/>
<gene>
    <name evidence="1" type="ORF">FNB79_10625</name>
</gene>
<keyword evidence="2" id="KW-1185">Reference proteome</keyword>
<dbReference type="RefSeq" id="WP_143381280.1">
    <property type="nucleotide sequence ID" value="NZ_CP041637.1"/>
</dbReference>
<protein>
    <submittedName>
        <fullName evidence="1">Uncharacterized protein</fullName>
    </submittedName>
</protein>
<evidence type="ECO:0000313" key="2">
    <source>
        <dbReference type="Proteomes" id="UP000319209"/>
    </source>
</evidence>
<accession>A0A516GSA3</accession>
<dbReference type="OrthoDB" id="645138at2"/>
<proteinExistence type="predicted"/>
<dbReference type="KEGG" id="fop:FNB79_10625"/>
<organism evidence="1 2">
    <name type="scientific">Formosa sediminum</name>
    <dbReference type="NCBI Taxonomy" id="2594004"/>
    <lineage>
        <taxon>Bacteria</taxon>
        <taxon>Pseudomonadati</taxon>
        <taxon>Bacteroidota</taxon>
        <taxon>Flavobacteriia</taxon>
        <taxon>Flavobacteriales</taxon>
        <taxon>Flavobacteriaceae</taxon>
        <taxon>Formosa</taxon>
    </lineage>
</organism>